<keyword evidence="4" id="KW-0472">Membrane</keyword>
<dbReference type="GO" id="GO:0009279">
    <property type="term" value="C:cell outer membrane"/>
    <property type="evidence" value="ECO:0007669"/>
    <property type="project" value="UniProtKB-SubCell"/>
</dbReference>
<dbReference type="PROSITE" id="PS51257">
    <property type="entry name" value="PROKAR_LIPOPROTEIN"/>
    <property type="match status" value="1"/>
</dbReference>
<dbReference type="Gene3D" id="1.25.40.390">
    <property type="match status" value="1"/>
</dbReference>
<sequence>MKRVYRKFFQVSVLTAFALTGCKKILDETPRATFTPDFFKTQAGVQGGITSLYGHLRYMYGNGYFINSNEAGTDEETWAQLADLNTKNIDFSGVGTVNPQTDNSGIVWNNNFPDINTASGVIENGAAVGISDALIAEARFFRSFDYFLLVQTFGGVPLDLGAGELKFNTSTARTSKRNTVPEVYTKAIFPDLLIAIDKLPTAPRVVGGVTKNVARLYLAKAYLTYGWWLQNPNNIPTYPDVARTDPAGHDAAYYFNQAYTVAAAGIESPTPYSLQASFYDVNVATNDRNNEVMLFADHTQSSAQYNGGDLSYSSGGFSTDNFASWFQQWNYTTITSSKTNSSWSGYSSVQRAATQPLGRPWTLLAPPQGVFKVTFADKLNDSRYDGTFVTRYRCNLKEAGYTGTTLYNANYLPIGEGDAVLSFLNDDVGGVDYTNSVYKSSVGAGVLPGRADFVIEPSNISRICYPGNFKLGPYRTDNNGGLGSPNGSSTRPFPVAKFSELFFIAAEAAVKGAATRAISGSYANDGTARGLINVIRARAGRWRFDNGNQVAKVQDNSAAIIAATPASIDINYILAERSREYFGEGYRWFDLVRTQKWTELSSSFVIAGKTNPNDWNDHTVGTFTRTILPMNYLKPIPQSQLDGLDMSPVDKKAYQNPGYN</sequence>
<dbReference type="InterPro" id="IPR033985">
    <property type="entry name" value="SusD-like_N"/>
</dbReference>
<evidence type="ECO:0000256" key="4">
    <source>
        <dbReference type="ARBA" id="ARBA00023136"/>
    </source>
</evidence>
<dbReference type="Pfam" id="PF07980">
    <property type="entry name" value="SusD_RagB"/>
    <property type="match status" value="1"/>
</dbReference>
<keyword evidence="3" id="KW-0732">Signal</keyword>
<feature type="domain" description="RagB/SusD" evidence="6">
    <location>
        <begin position="484"/>
        <end position="659"/>
    </location>
</feature>
<name>A0A495IY84_9SPHI</name>
<evidence type="ECO:0000256" key="2">
    <source>
        <dbReference type="ARBA" id="ARBA00006275"/>
    </source>
</evidence>
<evidence type="ECO:0000256" key="5">
    <source>
        <dbReference type="ARBA" id="ARBA00023237"/>
    </source>
</evidence>
<reference evidence="8 9" key="1">
    <citation type="submission" date="2018-10" db="EMBL/GenBank/DDBJ databases">
        <title>Genomic Encyclopedia of Archaeal and Bacterial Type Strains, Phase II (KMG-II): from individual species to whole genera.</title>
        <authorList>
            <person name="Goeker M."/>
        </authorList>
    </citation>
    <scope>NUCLEOTIDE SEQUENCE [LARGE SCALE GENOMIC DNA]</scope>
    <source>
        <strain evidence="8 9">DSM 18602</strain>
    </source>
</reference>
<evidence type="ECO:0000313" key="9">
    <source>
        <dbReference type="Proteomes" id="UP000268007"/>
    </source>
</evidence>
<proteinExistence type="inferred from homology"/>
<keyword evidence="9" id="KW-1185">Reference proteome</keyword>
<evidence type="ECO:0000259" key="7">
    <source>
        <dbReference type="Pfam" id="PF14322"/>
    </source>
</evidence>
<dbReference type="OrthoDB" id="5694214at2"/>
<comment type="similarity">
    <text evidence="2">Belongs to the SusD family.</text>
</comment>
<evidence type="ECO:0000313" key="8">
    <source>
        <dbReference type="EMBL" id="RKR81028.1"/>
    </source>
</evidence>
<keyword evidence="5" id="KW-0998">Cell outer membrane</keyword>
<feature type="domain" description="SusD-like N-terminal" evidence="7">
    <location>
        <begin position="60"/>
        <end position="223"/>
    </location>
</feature>
<dbReference type="Proteomes" id="UP000268007">
    <property type="component" value="Unassembled WGS sequence"/>
</dbReference>
<evidence type="ECO:0000256" key="1">
    <source>
        <dbReference type="ARBA" id="ARBA00004442"/>
    </source>
</evidence>
<dbReference type="SUPFAM" id="SSF48452">
    <property type="entry name" value="TPR-like"/>
    <property type="match status" value="1"/>
</dbReference>
<dbReference type="Pfam" id="PF14322">
    <property type="entry name" value="SusD-like_3"/>
    <property type="match status" value="1"/>
</dbReference>
<comment type="caution">
    <text evidence="8">The sequence shown here is derived from an EMBL/GenBank/DDBJ whole genome shotgun (WGS) entry which is preliminary data.</text>
</comment>
<dbReference type="RefSeq" id="WP_008507914.1">
    <property type="nucleotide sequence ID" value="NZ_RBKU01000001.1"/>
</dbReference>
<dbReference type="InterPro" id="IPR012944">
    <property type="entry name" value="SusD_RagB_dom"/>
</dbReference>
<dbReference type="InterPro" id="IPR011990">
    <property type="entry name" value="TPR-like_helical_dom_sf"/>
</dbReference>
<comment type="subcellular location">
    <subcellularLocation>
        <location evidence="1">Cell outer membrane</location>
    </subcellularLocation>
</comment>
<evidence type="ECO:0000256" key="3">
    <source>
        <dbReference type="ARBA" id="ARBA00022729"/>
    </source>
</evidence>
<organism evidence="8 9">
    <name type="scientific">Mucilaginibacter gracilis</name>
    <dbReference type="NCBI Taxonomy" id="423350"/>
    <lineage>
        <taxon>Bacteria</taxon>
        <taxon>Pseudomonadati</taxon>
        <taxon>Bacteroidota</taxon>
        <taxon>Sphingobacteriia</taxon>
        <taxon>Sphingobacteriales</taxon>
        <taxon>Sphingobacteriaceae</taxon>
        <taxon>Mucilaginibacter</taxon>
    </lineage>
</organism>
<dbReference type="AlphaFoldDB" id="A0A495IY84"/>
<gene>
    <name evidence="8" type="ORF">BDD43_1170</name>
</gene>
<accession>A0A495IY84</accession>
<evidence type="ECO:0000259" key="6">
    <source>
        <dbReference type="Pfam" id="PF07980"/>
    </source>
</evidence>
<dbReference type="EMBL" id="RBKU01000001">
    <property type="protein sequence ID" value="RKR81028.1"/>
    <property type="molecule type" value="Genomic_DNA"/>
</dbReference>
<protein>
    <submittedName>
        <fullName evidence="8">Putative outer membrane starch-binding protein</fullName>
    </submittedName>
</protein>